<evidence type="ECO:0000256" key="2">
    <source>
        <dbReference type="SAM" id="MobiDB-lite"/>
    </source>
</evidence>
<evidence type="ECO:0000256" key="1">
    <source>
        <dbReference type="ARBA" id="ARBA00004196"/>
    </source>
</evidence>
<organism evidence="3 4">
    <name type="scientific">Propioniciclava tarda</name>
    <dbReference type="NCBI Taxonomy" id="433330"/>
    <lineage>
        <taxon>Bacteria</taxon>
        <taxon>Bacillati</taxon>
        <taxon>Actinomycetota</taxon>
        <taxon>Actinomycetes</taxon>
        <taxon>Propionibacteriales</taxon>
        <taxon>Propionibacteriaceae</taxon>
        <taxon>Propioniciclava</taxon>
    </lineage>
</organism>
<evidence type="ECO:0000313" key="4">
    <source>
        <dbReference type="Proteomes" id="UP000291933"/>
    </source>
</evidence>
<feature type="region of interest" description="Disordered" evidence="2">
    <location>
        <begin position="266"/>
        <end position="285"/>
    </location>
</feature>
<feature type="compositionally biased region" description="Low complexity" evidence="2">
    <location>
        <begin position="270"/>
        <end position="285"/>
    </location>
</feature>
<comment type="caution">
    <text evidence="3">The sequence shown here is derived from an EMBL/GenBank/DDBJ whole genome shotgun (WGS) entry which is preliminary data.</text>
</comment>
<dbReference type="InterPro" id="IPR042229">
    <property type="entry name" value="Listeria/Bacterioides_rpt_sf"/>
</dbReference>
<comment type="subcellular location">
    <subcellularLocation>
        <location evidence="1">Cell envelope</location>
    </subcellularLocation>
</comment>
<dbReference type="OrthoDB" id="3233977at2"/>
<protein>
    <recommendedName>
        <fullName evidence="5">Bacterial repeat domain-containing protein</fullName>
    </recommendedName>
</protein>
<name>A0A4Q9KP63_PROTD</name>
<evidence type="ECO:0008006" key="5">
    <source>
        <dbReference type="Google" id="ProtNLM"/>
    </source>
</evidence>
<dbReference type="Proteomes" id="UP000291933">
    <property type="component" value="Unassembled WGS sequence"/>
</dbReference>
<sequence>MPAPCSAVWGEHRRARSVRGRLTQRSGSFQDRVIVRSSPSRRPATSVLASAVVAGLLTTALPPTAHAALATAYQPYGSASLLTVGSHQYYDVYGTQARDISEPSLFLRKVLSTPVPGASVNSLSDLWGDLARTIYFTSTSNQNYAILASNGFNTTPWQKGPITEASSLAVADQQIRASMGQPAGYVENDDLAKNTTSQTVFYQVRSAAGDVGGKAGIAVMFYGFKLGYLNAGSQMASAPPGPDNKVTTGTPDVSYSGGVQNLSSVPVQASQSLSQTTTQDVTNSVTTTEQYSHTQAIEYTTELTTPLSGLVGGGKETIKVALNATEMFGTATTSSTTNSTSTSATGQVSMALPAHTGALISQSTTKSTFLAKYDYPVSVQYQVKIVAYGNYQVQMQDQTLTTFGENPAGVAFAADNLQARYTNRSVSGYETTHGTGLDWTAIDSVGTRASTETGTPLMKMFGDASYYNYTRMMACLTGIRPMSLTGGVLSGTSTTIASNVAAITPLYPLERVTTTQQRPLALTPGDQLYTDDIPLRGINRYYVDYYGFNPLRGRWVVLDSTGTPAPASPVAQLHTNPYTGTTTLDAGTTPGTVYLKYLITDGLYTFGDQTGPATTNADLVSTAVVPVNVASKPFTGSISVSGSLTGYVGDAPLTVSGLLNPVLYDTTGLQVDRPVTWQAQELASSGVQVVGNKITFTTTGTFHVRAIVDGVYSPWIAVTAQPQRKLASIAIADPAKVLNVTLTKGGSATVDLSQLSVVAKDQYGAPFALSAPTWVPTGTGLSVQGNVLTVTAAGTYSLALRSGAVSSNSLAGKATLVVRQLNFNTAGGAVLSPATFADGTVVDTGKYKVKRPGYTFTGWYADAKLTKKVAKFAITADTTVYAGWR</sequence>
<dbReference type="Gene3D" id="2.170.15.10">
    <property type="entry name" value="Proaerolysin, chain A, domain 3"/>
    <property type="match status" value="1"/>
</dbReference>
<dbReference type="InterPro" id="IPR013378">
    <property type="entry name" value="InlB-like_B-rpt"/>
</dbReference>
<reference evidence="3 4" key="1">
    <citation type="submission" date="2019-01" db="EMBL/GenBank/DDBJ databases">
        <title>Lactibacter flavus gen. nov., sp. nov., a novel bacterium of the family Propionibacteriaceae isolated from raw milk and dairy products.</title>
        <authorList>
            <person name="Huptas C."/>
            <person name="Wenning M."/>
            <person name="Breitenwieser F."/>
            <person name="Doll E."/>
            <person name="Von Neubeck M."/>
            <person name="Busse H.-J."/>
            <person name="Scherer S."/>
        </authorList>
    </citation>
    <scope>NUCLEOTIDE SEQUENCE [LARGE SCALE GENOMIC DNA]</scope>
    <source>
        <strain evidence="3 4">DSM 22130</strain>
    </source>
</reference>
<dbReference type="Gene3D" id="2.60.40.4270">
    <property type="entry name" value="Listeria-Bacteroides repeat domain"/>
    <property type="match status" value="1"/>
</dbReference>
<gene>
    <name evidence="3" type="ORF">ET996_01795</name>
</gene>
<dbReference type="Pfam" id="PF09479">
    <property type="entry name" value="Flg_new"/>
    <property type="match status" value="1"/>
</dbReference>
<dbReference type="GO" id="GO:0030313">
    <property type="term" value="C:cell envelope"/>
    <property type="evidence" value="ECO:0007669"/>
    <property type="project" value="UniProtKB-SubCell"/>
</dbReference>
<keyword evidence="4" id="KW-1185">Reference proteome</keyword>
<dbReference type="NCBIfam" id="TIGR02543">
    <property type="entry name" value="List_Bact_rpt"/>
    <property type="match status" value="1"/>
</dbReference>
<dbReference type="EMBL" id="SDMR01000001">
    <property type="protein sequence ID" value="TBT96407.1"/>
    <property type="molecule type" value="Genomic_DNA"/>
</dbReference>
<accession>A0A4Q9KP63</accession>
<dbReference type="AlphaFoldDB" id="A0A4Q9KP63"/>
<proteinExistence type="predicted"/>
<evidence type="ECO:0000313" key="3">
    <source>
        <dbReference type="EMBL" id="TBT96407.1"/>
    </source>
</evidence>